<reference evidence="1 2" key="1">
    <citation type="journal article" date="2019" name="Front. Microbiol.">
        <title>Ammonia Oxidation by the Arctic Terrestrial Thaumarchaeote Candidatus Nitrosocosmicus arcticus Is Stimulated by Increasing Temperatures.</title>
        <authorList>
            <person name="Alves R.J.E."/>
            <person name="Kerou M."/>
            <person name="Zappe A."/>
            <person name="Bittner R."/>
            <person name="Abby S.S."/>
            <person name="Schmidt H.A."/>
            <person name="Pfeifer K."/>
            <person name="Schleper C."/>
        </authorList>
    </citation>
    <scope>NUCLEOTIDE SEQUENCE [LARGE SCALE GENOMIC DNA]</scope>
    <source>
        <strain evidence="1 2">Kfb</strain>
    </source>
</reference>
<dbReference type="EMBL" id="VOAH01000001">
    <property type="protein sequence ID" value="TVP41842.1"/>
    <property type="molecule type" value="Genomic_DNA"/>
</dbReference>
<accession>A0A557SZ09</accession>
<keyword evidence="2" id="KW-1185">Reference proteome</keyword>
<dbReference type="Proteomes" id="UP000315289">
    <property type="component" value="Unassembled WGS sequence"/>
</dbReference>
<evidence type="ECO:0000313" key="2">
    <source>
        <dbReference type="Proteomes" id="UP000315289"/>
    </source>
</evidence>
<proteinExistence type="predicted"/>
<name>A0A557SZ09_9ARCH</name>
<organism evidence="1 2">
    <name type="scientific">Candidatus Nitrosocosmicus arcticus</name>
    <dbReference type="NCBI Taxonomy" id="2035267"/>
    <lineage>
        <taxon>Archaea</taxon>
        <taxon>Nitrososphaerota</taxon>
        <taxon>Nitrososphaeria</taxon>
        <taxon>Nitrososphaerales</taxon>
        <taxon>Nitrososphaeraceae</taxon>
        <taxon>Candidatus Nitrosocosmicus</taxon>
    </lineage>
</organism>
<sequence length="60" mass="6663">MYWIPAIIELGTNIRCKIPAIPVHAAAPRYRSVLLVFAISDPNPPNYDLDVPTKVMISSL</sequence>
<evidence type="ECO:0000313" key="1">
    <source>
        <dbReference type="EMBL" id="TVP41842.1"/>
    </source>
</evidence>
<dbReference type="AlphaFoldDB" id="A0A557SZ09"/>
<gene>
    <name evidence="1" type="ORF">NARC_10248</name>
</gene>
<comment type="caution">
    <text evidence="1">The sequence shown here is derived from an EMBL/GenBank/DDBJ whole genome shotgun (WGS) entry which is preliminary data.</text>
</comment>
<protein>
    <submittedName>
        <fullName evidence="1">Uncharacterized protein</fullName>
    </submittedName>
</protein>